<feature type="non-terminal residue" evidence="1">
    <location>
        <position position="32"/>
    </location>
</feature>
<name>A0A8J2MNV4_9BILA</name>
<dbReference type="Proteomes" id="UP000746747">
    <property type="component" value="Unassembled WGS sequence"/>
</dbReference>
<dbReference type="OrthoDB" id="496at2759"/>
<evidence type="ECO:0000313" key="1">
    <source>
        <dbReference type="EMBL" id="CAG9535141.1"/>
    </source>
</evidence>
<accession>A0A8J2MNV4</accession>
<dbReference type="EMBL" id="CAKAEH010001357">
    <property type="protein sequence ID" value="CAG9535141.1"/>
    <property type="molecule type" value="Genomic_DNA"/>
</dbReference>
<evidence type="ECO:0000313" key="2">
    <source>
        <dbReference type="Proteomes" id="UP000746747"/>
    </source>
</evidence>
<organism evidence="1 2">
    <name type="scientific">Cercopithifilaria johnstoni</name>
    <dbReference type="NCBI Taxonomy" id="2874296"/>
    <lineage>
        <taxon>Eukaryota</taxon>
        <taxon>Metazoa</taxon>
        <taxon>Ecdysozoa</taxon>
        <taxon>Nematoda</taxon>
        <taxon>Chromadorea</taxon>
        <taxon>Rhabditida</taxon>
        <taxon>Spirurina</taxon>
        <taxon>Spiruromorpha</taxon>
        <taxon>Filarioidea</taxon>
        <taxon>Onchocercidae</taxon>
        <taxon>Cercopithifilaria</taxon>
    </lineage>
</organism>
<dbReference type="AlphaFoldDB" id="A0A8J2MNV4"/>
<protein>
    <submittedName>
        <fullName evidence="1">Uncharacterized protein</fullName>
    </submittedName>
</protein>
<proteinExistence type="predicted"/>
<comment type="caution">
    <text evidence="1">The sequence shown here is derived from an EMBL/GenBank/DDBJ whole genome shotgun (WGS) entry which is preliminary data.</text>
</comment>
<keyword evidence="2" id="KW-1185">Reference proteome</keyword>
<gene>
    <name evidence="1" type="ORF">CJOHNSTONI_LOCUS5210</name>
</gene>
<reference evidence="1" key="1">
    <citation type="submission" date="2021-09" db="EMBL/GenBank/DDBJ databases">
        <authorList>
            <consortium name="Pathogen Informatics"/>
        </authorList>
    </citation>
    <scope>NUCLEOTIDE SEQUENCE</scope>
</reference>
<sequence length="32" mass="3470">MNNSKTITAHGKSVRESFLIKGYALNCTVASQ</sequence>